<accession>F3YXM8</accession>
<proteinExistence type="predicted"/>
<name>F3YXM8_DESAF</name>
<dbReference type="CDD" id="cd09912">
    <property type="entry name" value="DLP_2"/>
    <property type="match status" value="1"/>
</dbReference>
<keyword evidence="1" id="KW-0472">Membrane</keyword>
<reference evidence="3 4" key="1">
    <citation type="journal article" date="2011" name="J. Bacteriol.">
        <title>Genome sequence of the mercury-methylating and pleomorphic Desulfovibrio africanus Strain Walvis Bay.</title>
        <authorList>
            <person name="Brown S.D."/>
            <person name="Wall J.D."/>
            <person name="Kucken A.M."/>
            <person name="Gilmour C.C."/>
            <person name="Podar M."/>
            <person name="Brandt C.C."/>
            <person name="Teshima H."/>
            <person name="Detter J.C."/>
            <person name="Han C.S."/>
            <person name="Land M.L."/>
            <person name="Lucas S."/>
            <person name="Han J."/>
            <person name="Pennacchio L."/>
            <person name="Nolan M."/>
            <person name="Pitluck S."/>
            <person name="Woyke T."/>
            <person name="Goodwin L."/>
            <person name="Palumbo A.V."/>
            <person name="Elias D.A."/>
        </authorList>
    </citation>
    <scope>NUCLEOTIDE SEQUENCE [LARGE SCALE GENOMIC DNA]</scope>
    <source>
        <strain evidence="3 4">Walvis Bay</strain>
    </source>
</reference>
<evidence type="ECO:0000313" key="4">
    <source>
        <dbReference type="Proteomes" id="UP000007844"/>
    </source>
</evidence>
<dbReference type="KEGG" id="daf:Desaf_1129"/>
<keyword evidence="1" id="KW-1133">Transmembrane helix</keyword>
<dbReference type="InterPro" id="IPR051943">
    <property type="entry name" value="TRAFAC_Dynamin-like_GTPase"/>
</dbReference>
<keyword evidence="4" id="KW-1185">Reference proteome</keyword>
<keyword evidence="1" id="KW-0812">Transmembrane</keyword>
<feature type="domain" description="Dynamin N-terminal" evidence="2">
    <location>
        <begin position="54"/>
        <end position="97"/>
    </location>
</feature>
<dbReference type="SUPFAM" id="SSF52540">
    <property type="entry name" value="P-loop containing nucleoside triphosphate hydrolases"/>
    <property type="match status" value="1"/>
</dbReference>
<dbReference type="EMBL" id="CP003221">
    <property type="protein sequence ID" value="EGJ49472.1"/>
    <property type="molecule type" value="Genomic_DNA"/>
</dbReference>
<dbReference type="Gene3D" id="3.40.50.300">
    <property type="entry name" value="P-loop containing nucleotide triphosphate hydrolases"/>
    <property type="match status" value="1"/>
</dbReference>
<dbReference type="PANTHER" id="PTHR43681">
    <property type="entry name" value="TRANSMEMBRANE GTPASE FZO"/>
    <property type="match status" value="1"/>
</dbReference>
<evidence type="ECO:0000256" key="1">
    <source>
        <dbReference type="SAM" id="Phobius"/>
    </source>
</evidence>
<dbReference type="HOGENOM" id="CLU_014646_1_0_7"/>
<sequence length="579" mass="64575">MKPEIMQLQYSRFKENIASLVGRLVEICAEVGDTELLDVAHGLVRSVNAPFLFVVVGEVKAGKSSFINALLGEDICAVAPDPCTDVIQKIVHAPRRSERIVSDQVREVGLPNDILREVAIVDTPGTNSIIERHQEITERFIPEADLAIFVFPAVNPYARSAWELFRLVHSDWHKKIIFVLQQADRASPAELKVNLARVAEYARERGVNSPRIFPVSAKLASEGKPGSGMQEIWDYISSTVTGGRHYVLKMESLINTGLRILDGVQEDLRAHAEALDKDRAERQAIARAMERSKEYSLRDADLLKAKLVDAYRRNAEDTTQAFREGLGIGTLVRSSLSSVFKRKRPLNDWLEGLGATFNQRFSRDVEAVSREAASRITENISRVMEILLEELKSTRSPWPQHLGVSGITNKRLSVINTCIDNVLLLLRDESLSGRLRPTGLERMGEQTMVGGFLTAVGAIIAATVHTAFFDVTGGILSMLGALLAINTLTFKRRGIVRRFEQGFEEGRERFERDLSENLAAQIEVIYSDLDLAFQPFYENIREREERLANLKAKVGAMRLALDGELSGAQSLVEAQERAV</sequence>
<protein>
    <submittedName>
        <fullName evidence="3">GTP-binding protein HSR1-related protein</fullName>
    </submittedName>
</protein>
<dbReference type="eggNOG" id="COG0699">
    <property type="taxonomic scope" value="Bacteria"/>
</dbReference>
<feature type="transmembrane region" description="Helical" evidence="1">
    <location>
        <begin position="474"/>
        <end position="490"/>
    </location>
</feature>
<dbReference type="STRING" id="690850.Desaf_1129"/>
<dbReference type="InterPro" id="IPR045063">
    <property type="entry name" value="Dynamin_N"/>
</dbReference>
<dbReference type="Proteomes" id="UP000007844">
    <property type="component" value="Chromosome"/>
</dbReference>
<dbReference type="RefSeq" id="WP_014259279.1">
    <property type="nucleotide sequence ID" value="NC_016629.1"/>
</dbReference>
<dbReference type="AlphaFoldDB" id="F3YXM8"/>
<evidence type="ECO:0000259" key="2">
    <source>
        <dbReference type="Pfam" id="PF00350"/>
    </source>
</evidence>
<dbReference type="PANTHER" id="PTHR43681:SF1">
    <property type="entry name" value="SARCALUMENIN"/>
    <property type="match status" value="1"/>
</dbReference>
<dbReference type="Pfam" id="PF00350">
    <property type="entry name" value="Dynamin_N"/>
    <property type="match status" value="2"/>
</dbReference>
<organism evidence="3 4">
    <name type="scientific">Desulfocurvibacter africanus subsp. africanus str. Walvis Bay</name>
    <dbReference type="NCBI Taxonomy" id="690850"/>
    <lineage>
        <taxon>Bacteria</taxon>
        <taxon>Pseudomonadati</taxon>
        <taxon>Thermodesulfobacteriota</taxon>
        <taxon>Desulfovibrionia</taxon>
        <taxon>Desulfovibrionales</taxon>
        <taxon>Desulfovibrionaceae</taxon>
        <taxon>Desulfocurvibacter</taxon>
    </lineage>
</organism>
<dbReference type="InterPro" id="IPR027417">
    <property type="entry name" value="P-loop_NTPase"/>
</dbReference>
<feature type="domain" description="Dynamin N-terminal" evidence="2">
    <location>
        <begin position="103"/>
        <end position="182"/>
    </location>
</feature>
<evidence type="ECO:0000313" key="3">
    <source>
        <dbReference type="EMBL" id="EGJ49472.1"/>
    </source>
</evidence>
<gene>
    <name evidence="3" type="ORF">Desaf_1129</name>
</gene>